<reference evidence="2 3" key="1">
    <citation type="journal article" date="2014" name="Genome Biol. Evol.">
        <title>The genome of the myxosporean Thelohanellus kitauei shows adaptations to nutrient acquisition within its fish host.</title>
        <authorList>
            <person name="Yang Y."/>
            <person name="Xiong J."/>
            <person name="Zhou Z."/>
            <person name="Huo F."/>
            <person name="Miao W."/>
            <person name="Ran C."/>
            <person name="Liu Y."/>
            <person name="Zhang J."/>
            <person name="Feng J."/>
            <person name="Wang M."/>
            <person name="Wang M."/>
            <person name="Wang L."/>
            <person name="Yao B."/>
        </authorList>
    </citation>
    <scope>NUCLEOTIDE SEQUENCE [LARGE SCALE GENOMIC DNA]</scope>
    <source>
        <strain evidence="2">Wuqing</strain>
    </source>
</reference>
<comment type="caution">
    <text evidence="2">The sequence shown here is derived from an EMBL/GenBank/DDBJ whole genome shotgun (WGS) entry which is preliminary data.</text>
</comment>
<evidence type="ECO:0000259" key="1">
    <source>
        <dbReference type="Pfam" id="PF17921"/>
    </source>
</evidence>
<sequence>MMQEFQFEIKYNKGLENLNADALSRTSLSTELEPLILNSELIDERTRDDDLKVILTIYYDISYELKFVNGIFCREQNNFNINMHIVIVPKTLRTRLIKYCHETYLSAHMCYSTTVESVLQIEYWPGVYSNSLEFCKICKACHEASKISHKSPLEPRSVGLPWEVS</sequence>
<evidence type="ECO:0000313" key="3">
    <source>
        <dbReference type="Proteomes" id="UP000031668"/>
    </source>
</evidence>
<gene>
    <name evidence="2" type="ORF">RF11_05587</name>
</gene>
<organism evidence="2 3">
    <name type="scientific">Thelohanellus kitauei</name>
    <name type="common">Myxosporean</name>
    <dbReference type="NCBI Taxonomy" id="669202"/>
    <lineage>
        <taxon>Eukaryota</taxon>
        <taxon>Metazoa</taxon>
        <taxon>Cnidaria</taxon>
        <taxon>Myxozoa</taxon>
        <taxon>Myxosporea</taxon>
        <taxon>Bivalvulida</taxon>
        <taxon>Platysporina</taxon>
        <taxon>Myxobolidae</taxon>
        <taxon>Thelohanellus</taxon>
    </lineage>
</organism>
<dbReference type="Gene3D" id="1.10.340.70">
    <property type="match status" value="1"/>
</dbReference>
<dbReference type="PANTHER" id="PTHR37984">
    <property type="entry name" value="PROTEIN CBG26694"/>
    <property type="match status" value="1"/>
</dbReference>
<dbReference type="InterPro" id="IPR050951">
    <property type="entry name" value="Retrovirus_Pol_polyprotein"/>
</dbReference>
<dbReference type="AlphaFoldDB" id="A0A0C2I5V0"/>
<keyword evidence="3" id="KW-1185">Reference proteome</keyword>
<dbReference type="PANTHER" id="PTHR37984:SF5">
    <property type="entry name" value="PROTEIN NYNRIN-LIKE"/>
    <property type="match status" value="1"/>
</dbReference>
<dbReference type="Proteomes" id="UP000031668">
    <property type="component" value="Unassembled WGS sequence"/>
</dbReference>
<feature type="domain" description="Integrase zinc-binding" evidence="1">
    <location>
        <begin position="88"/>
        <end position="144"/>
    </location>
</feature>
<evidence type="ECO:0000313" key="2">
    <source>
        <dbReference type="EMBL" id="KII60513.1"/>
    </source>
</evidence>
<accession>A0A0C2I5V0</accession>
<protein>
    <submittedName>
        <fullName evidence="2">Transposon Tf2-8 polyprotein</fullName>
    </submittedName>
</protein>
<dbReference type="OrthoDB" id="4369127at2759"/>
<name>A0A0C2I5V0_THEKT</name>
<dbReference type="EMBL" id="JWZT01005579">
    <property type="protein sequence ID" value="KII60513.1"/>
    <property type="molecule type" value="Genomic_DNA"/>
</dbReference>
<proteinExistence type="predicted"/>
<dbReference type="Pfam" id="PF17921">
    <property type="entry name" value="Integrase_H2C2"/>
    <property type="match status" value="1"/>
</dbReference>
<dbReference type="InterPro" id="IPR041588">
    <property type="entry name" value="Integrase_H2C2"/>
</dbReference>